<comment type="caution">
    <text evidence="2">The sequence shown here is derived from an EMBL/GenBank/DDBJ whole genome shotgun (WGS) entry which is preliminary data.</text>
</comment>
<proteinExistence type="predicted"/>
<feature type="compositionally biased region" description="Pro residues" evidence="1">
    <location>
        <begin position="162"/>
        <end position="175"/>
    </location>
</feature>
<protein>
    <submittedName>
        <fullName evidence="2">Uncharacterized protein</fullName>
    </submittedName>
</protein>
<dbReference type="EMBL" id="QKKF02003370">
    <property type="protein sequence ID" value="RZF47788.1"/>
    <property type="molecule type" value="Genomic_DNA"/>
</dbReference>
<dbReference type="AlphaFoldDB" id="A0A482XQS5"/>
<evidence type="ECO:0000313" key="2">
    <source>
        <dbReference type="EMBL" id="RZF47788.1"/>
    </source>
</evidence>
<evidence type="ECO:0000313" key="3">
    <source>
        <dbReference type="Proteomes" id="UP000291343"/>
    </source>
</evidence>
<dbReference type="InParanoid" id="A0A482XQS5"/>
<name>A0A482XQS5_LAOST</name>
<accession>A0A482XQS5</accession>
<dbReference type="Proteomes" id="UP000291343">
    <property type="component" value="Unassembled WGS sequence"/>
</dbReference>
<reference evidence="2 3" key="1">
    <citation type="journal article" date="2017" name="Gigascience">
        <title>Genome sequence of the small brown planthopper, Laodelphax striatellus.</title>
        <authorList>
            <person name="Zhu J."/>
            <person name="Jiang F."/>
            <person name="Wang X."/>
            <person name="Yang P."/>
            <person name="Bao Y."/>
            <person name="Zhao W."/>
            <person name="Wang W."/>
            <person name="Lu H."/>
            <person name="Wang Q."/>
            <person name="Cui N."/>
            <person name="Li J."/>
            <person name="Chen X."/>
            <person name="Luo L."/>
            <person name="Yu J."/>
            <person name="Kang L."/>
            <person name="Cui F."/>
        </authorList>
    </citation>
    <scope>NUCLEOTIDE SEQUENCE [LARGE SCALE GENOMIC DNA]</scope>
    <source>
        <strain evidence="2">Lst14</strain>
    </source>
</reference>
<gene>
    <name evidence="2" type="ORF">LSTR_LSTR006052</name>
</gene>
<sequence length="271" mass="30748">MNPQQPNLLSLRDDIVRFQKQFSLMKNAANPNFPRLECHQCPLAGSSVIVSASPSVTLAEFEYHLINHQQISTRNFHVHCRLCDKFLYVKNNLSACKNSLIGHLESSTHKNKYESMVNNHRYNMASKLIEIQKKFEELDVTLNDVVGKFNQIIGPPQTVRNDPPPQTVRNEPPPPPPVTYHKNSSITCNACQCTASTANDDQTIIENVRIHLQGSRHSSNIGGNKSLWCCFCQCKIMISEDEEISIYNLEQHIYGRVHQGDSSSSETEYSY</sequence>
<feature type="region of interest" description="Disordered" evidence="1">
    <location>
        <begin position="154"/>
        <end position="175"/>
    </location>
</feature>
<keyword evidence="3" id="KW-1185">Reference proteome</keyword>
<organism evidence="2 3">
    <name type="scientific">Laodelphax striatellus</name>
    <name type="common">Small brown planthopper</name>
    <name type="synonym">Delphax striatella</name>
    <dbReference type="NCBI Taxonomy" id="195883"/>
    <lineage>
        <taxon>Eukaryota</taxon>
        <taxon>Metazoa</taxon>
        <taxon>Ecdysozoa</taxon>
        <taxon>Arthropoda</taxon>
        <taxon>Hexapoda</taxon>
        <taxon>Insecta</taxon>
        <taxon>Pterygota</taxon>
        <taxon>Neoptera</taxon>
        <taxon>Paraneoptera</taxon>
        <taxon>Hemiptera</taxon>
        <taxon>Auchenorrhyncha</taxon>
        <taxon>Fulgoroidea</taxon>
        <taxon>Delphacidae</taxon>
        <taxon>Criomorphinae</taxon>
        <taxon>Laodelphax</taxon>
    </lineage>
</organism>
<evidence type="ECO:0000256" key="1">
    <source>
        <dbReference type="SAM" id="MobiDB-lite"/>
    </source>
</evidence>